<dbReference type="AlphaFoldDB" id="A0A1J9QZ43"/>
<proteinExistence type="predicted"/>
<name>A0A1J9QZ43_9EURO</name>
<sequence>MESSFRLAPAPLAESAPHHRHQASLEQALDLPAAAPLTTDKLDQADAILKKLIDHCEPLQSKTPYEKVALVRLTYEHCRSKHTFLRQVFTYLGTAQDQNSQGSPPSFEHGLMKFSTFNSEAAPARKREVERVIDSFAEYLFDNFSLPMKAVGTKTPQPTPDTLSAHRVENVVGTPARLSTLRRDCLIRDHNRCVITRKFDAIEAVVRVNRVHLDAEDDDGQRLPAMDGEFEPLEVAHIIPHSIMSATIVDGQMQLSESKKTALSILNMFDPGSLHLIEGPNIDSPRNALTLTHAAHTYFGKFAIYFDAVNDDSTDLKHTYKIQSNDFGIEFILKLPVTRTLLLSPNHTIDPPSSKLLALHRAIATILHLSAAGEYIDRIIRDSEQLWVRNDGSSELGRLVSLGLGGWFDGVAA</sequence>
<protein>
    <recommendedName>
        <fullName evidence="2">HNH nuclease domain-containing protein</fullName>
    </recommendedName>
</protein>
<dbReference type="STRING" id="1658174.A0A1J9QZ43"/>
<feature type="domain" description="HNH nuclease" evidence="2">
    <location>
        <begin position="224"/>
        <end position="307"/>
    </location>
</feature>
<comment type="caution">
    <text evidence="3">The sequence shown here is derived from an EMBL/GenBank/DDBJ whole genome shotgun (WGS) entry which is preliminary data.</text>
</comment>
<organism evidence="3 4">
    <name type="scientific">Blastomyces percursus</name>
    <dbReference type="NCBI Taxonomy" id="1658174"/>
    <lineage>
        <taxon>Eukaryota</taxon>
        <taxon>Fungi</taxon>
        <taxon>Dikarya</taxon>
        <taxon>Ascomycota</taxon>
        <taxon>Pezizomycotina</taxon>
        <taxon>Eurotiomycetes</taxon>
        <taxon>Eurotiomycetidae</taxon>
        <taxon>Onygenales</taxon>
        <taxon>Ajellomycetaceae</taxon>
        <taxon>Blastomyces</taxon>
    </lineage>
</organism>
<evidence type="ECO:0000256" key="1">
    <source>
        <dbReference type="SAM" id="MobiDB-lite"/>
    </source>
</evidence>
<reference evidence="3 4" key="1">
    <citation type="submission" date="2015-08" db="EMBL/GenBank/DDBJ databases">
        <title>Emmonsia species relationships and genome sequence.</title>
        <authorList>
            <person name="Cuomo C.A."/>
            <person name="Schwartz I.S."/>
            <person name="Kenyon C."/>
            <person name="De Hoog G.S."/>
            <person name="Govender N.P."/>
            <person name="Botha A."/>
            <person name="Moreno L."/>
            <person name="De Vries M."/>
            <person name="Munoz J.F."/>
            <person name="Stielow J.B."/>
        </authorList>
    </citation>
    <scope>NUCLEOTIDE SEQUENCE [LARGE SCALE GENOMIC DNA]</scope>
    <source>
        <strain evidence="3 4">EI222</strain>
    </source>
</reference>
<dbReference type="OrthoDB" id="4186564at2759"/>
<evidence type="ECO:0000259" key="2">
    <source>
        <dbReference type="Pfam" id="PF13391"/>
    </source>
</evidence>
<evidence type="ECO:0000313" key="4">
    <source>
        <dbReference type="Proteomes" id="UP000242791"/>
    </source>
</evidence>
<dbReference type="VEuPathDB" id="FungiDB:ACJ73_07555"/>
<dbReference type="Pfam" id="PF13391">
    <property type="entry name" value="HNH_2"/>
    <property type="match status" value="1"/>
</dbReference>
<feature type="region of interest" description="Disordered" evidence="1">
    <location>
        <begin position="1"/>
        <end position="24"/>
    </location>
</feature>
<keyword evidence="4" id="KW-1185">Reference proteome</keyword>
<evidence type="ECO:0000313" key="3">
    <source>
        <dbReference type="EMBL" id="OJD21108.1"/>
    </source>
</evidence>
<gene>
    <name evidence="3" type="ORF">ACJ73_07555</name>
</gene>
<dbReference type="EMBL" id="LGTZ01001548">
    <property type="protein sequence ID" value="OJD21108.1"/>
    <property type="molecule type" value="Genomic_DNA"/>
</dbReference>
<dbReference type="Proteomes" id="UP000242791">
    <property type="component" value="Unassembled WGS sequence"/>
</dbReference>
<accession>A0A1J9QZ43</accession>
<dbReference type="InterPro" id="IPR003615">
    <property type="entry name" value="HNH_nuc"/>
</dbReference>